<evidence type="ECO:0000256" key="7">
    <source>
        <dbReference type="SAM" id="Coils"/>
    </source>
</evidence>
<dbReference type="InterPro" id="IPR004827">
    <property type="entry name" value="bZIP"/>
</dbReference>
<keyword evidence="2" id="KW-0805">Transcription regulation</keyword>
<accession>A0ABQ9F4S5</accession>
<dbReference type="Proteomes" id="UP001217089">
    <property type="component" value="Unassembled WGS sequence"/>
</dbReference>
<organism evidence="10 12">
    <name type="scientific">Tegillarca granosa</name>
    <name type="common">Malaysian cockle</name>
    <name type="synonym">Anadara granosa</name>
    <dbReference type="NCBI Taxonomy" id="220873"/>
    <lineage>
        <taxon>Eukaryota</taxon>
        <taxon>Metazoa</taxon>
        <taxon>Spiralia</taxon>
        <taxon>Lophotrochozoa</taxon>
        <taxon>Mollusca</taxon>
        <taxon>Bivalvia</taxon>
        <taxon>Autobranchia</taxon>
        <taxon>Pteriomorphia</taxon>
        <taxon>Arcoida</taxon>
        <taxon>Arcoidea</taxon>
        <taxon>Arcidae</taxon>
        <taxon>Tegillarca</taxon>
    </lineage>
</organism>
<reference evidence="10 12" key="1">
    <citation type="submission" date="2022-12" db="EMBL/GenBank/DDBJ databases">
        <title>Chromosome-level genome of Tegillarca granosa.</title>
        <authorList>
            <person name="Kim J."/>
        </authorList>
    </citation>
    <scope>NUCLEOTIDE SEQUENCE [LARGE SCALE GENOMIC DNA]</scope>
    <source>
        <strain evidence="10">Teg-2019</strain>
        <tissue evidence="10">Adductor muscle</tissue>
    </source>
</reference>
<evidence type="ECO:0000256" key="2">
    <source>
        <dbReference type="ARBA" id="ARBA00023015"/>
    </source>
</evidence>
<dbReference type="InterPro" id="IPR046347">
    <property type="entry name" value="bZIP_sf"/>
</dbReference>
<comment type="caution">
    <text evidence="10">The sequence shown here is derived from an EMBL/GenBank/DDBJ whole genome shotgun (WGS) entry which is preliminary data.</text>
</comment>
<dbReference type="Pfam" id="PF00170">
    <property type="entry name" value="bZIP_1"/>
    <property type="match status" value="1"/>
</dbReference>
<evidence type="ECO:0000313" key="11">
    <source>
        <dbReference type="EMBL" id="KAJ8312786.1"/>
    </source>
</evidence>
<dbReference type="SUPFAM" id="SSF57959">
    <property type="entry name" value="Leucine zipper domain"/>
    <property type="match status" value="1"/>
</dbReference>
<gene>
    <name evidence="10" type="ORF">KUTeg_009751</name>
    <name evidence="11" type="ORF">KUTeg_010159</name>
</gene>
<evidence type="ECO:0000256" key="5">
    <source>
        <dbReference type="ARBA" id="ARBA00023242"/>
    </source>
</evidence>
<dbReference type="PROSITE" id="PS00036">
    <property type="entry name" value="BZIP_BASIC"/>
    <property type="match status" value="1"/>
</dbReference>
<protein>
    <recommendedName>
        <fullName evidence="6">X-box-binding protein 1</fullName>
    </recommendedName>
</protein>
<dbReference type="Gene3D" id="1.20.5.170">
    <property type="match status" value="1"/>
</dbReference>
<evidence type="ECO:0000256" key="6">
    <source>
        <dbReference type="ARBA" id="ARBA00040165"/>
    </source>
</evidence>
<keyword evidence="1" id="KW-0832">Ubl conjugation</keyword>
<keyword evidence="4" id="KW-0804">Transcription</keyword>
<sequence>MAYDPPAKFINVFKKKLSLKMSKTIVITTVPSRSAIPRTVTVNTQNINMEYLEDGSGPRKRRRLTNLTPEEKMLRRKLKNRVAAQTARDRKKALMSDLEIKVAELMEENKKLQQENVNLKEKSEILSVENFELKERLGLVDGSLVKTETESLGSAAPLVPLPQGQTRALFCSMMPYTATLFNVSNQNGTNTRSLIRKLVKVAEPHSKYQKGTTGGEQNAPMVGPSTEELESINELIKFDHIYYKLEPASQDLVVTESNVSEMNQNLPVGRLNIHITQDVNSNNDTGVISVNEENISPVNISEKDISNVLPDINMDLLEDIESILELDLGGQLDSQDEVSQNKQFDCANSSLVNIKEKEITANELCPTQCRKRKHSDTVPSPSPSDFDHFDSDTSYASSDSGVVSDFCDKDIASPYSDITGSLQDDPWEESFMELFPALS</sequence>
<keyword evidence="7" id="KW-0175">Coiled coil</keyword>
<proteinExistence type="predicted"/>
<dbReference type="PROSITE" id="PS50217">
    <property type="entry name" value="BZIP"/>
    <property type="match status" value="1"/>
</dbReference>
<evidence type="ECO:0000256" key="4">
    <source>
        <dbReference type="ARBA" id="ARBA00023163"/>
    </source>
</evidence>
<evidence type="ECO:0000256" key="3">
    <source>
        <dbReference type="ARBA" id="ARBA00023125"/>
    </source>
</evidence>
<feature type="coiled-coil region" evidence="7">
    <location>
        <begin position="88"/>
        <end position="129"/>
    </location>
</feature>
<evidence type="ECO:0000313" key="10">
    <source>
        <dbReference type="EMBL" id="KAJ8312378.1"/>
    </source>
</evidence>
<evidence type="ECO:0000313" key="12">
    <source>
        <dbReference type="Proteomes" id="UP001217089"/>
    </source>
</evidence>
<name>A0ABQ9F4S5_TEGGR</name>
<dbReference type="InterPro" id="IPR052470">
    <property type="entry name" value="ER_Stress-Reg_TF"/>
</dbReference>
<keyword evidence="5" id="KW-0539">Nucleus</keyword>
<dbReference type="PANTHER" id="PTHR46542">
    <property type="entry name" value="X-BOX BINDING PROTEIN 1"/>
    <property type="match status" value="1"/>
</dbReference>
<evidence type="ECO:0000256" key="1">
    <source>
        <dbReference type="ARBA" id="ARBA00022843"/>
    </source>
</evidence>
<dbReference type="EMBL" id="JARBDR010000440">
    <property type="protein sequence ID" value="KAJ8312378.1"/>
    <property type="molecule type" value="Genomic_DNA"/>
</dbReference>
<dbReference type="PANTHER" id="PTHR46542:SF1">
    <property type="entry name" value="X-BOX BINDING PROTEIN 1"/>
    <property type="match status" value="1"/>
</dbReference>
<keyword evidence="3" id="KW-0238">DNA-binding</keyword>
<feature type="domain" description="BZIP" evidence="9">
    <location>
        <begin position="70"/>
        <end position="133"/>
    </location>
</feature>
<dbReference type="CDD" id="cd14691">
    <property type="entry name" value="bZIP_XBP1"/>
    <property type="match status" value="1"/>
</dbReference>
<evidence type="ECO:0000259" key="9">
    <source>
        <dbReference type="PROSITE" id="PS50217"/>
    </source>
</evidence>
<dbReference type="EMBL" id="JARBDR010000440">
    <property type="protein sequence ID" value="KAJ8312786.1"/>
    <property type="molecule type" value="Genomic_DNA"/>
</dbReference>
<evidence type="ECO:0000256" key="8">
    <source>
        <dbReference type="SAM" id="MobiDB-lite"/>
    </source>
</evidence>
<dbReference type="SMART" id="SM00338">
    <property type="entry name" value="BRLZ"/>
    <property type="match status" value="1"/>
</dbReference>
<keyword evidence="12" id="KW-1185">Reference proteome</keyword>
<feature type="region of interest" description="Disordered" evidence="8">
    <location>
        <begin position="370"/>
        <end position="400"/>
    </location>
</feature>